<name>A0A2V2YX54_9BACL</name>
<evidence type="ECO:0000313" key="10">
    <source>
        <dbReference type="Proteomes" id="UP000246635"/>
    </source>
</evidence>
<keyword evidence="10" id="KW-1185">Reference proteome</keyword>
<dbReference type="PANTHER" id="PTHR34975">
    <property type="entry name" value="SPORE GERMINATION PROTEIN A2"/>
    <property type="match status" value="1"/>
</dbReference>
<evidence type="ECO:0000256" key="5">
    <source>
        <dbReference type="ARBA" id="ARBA00022692"/>
    </source>
</evidence>
<proteinExistence type="inferred from homology"/>
<feature type="transmembrane region" description="Helical" evidence="8">
    <location>
        <begin position="108"/>
        <end position="125"/>
    </location>
</feature>
<evidence type="ECO:0000256" key="4">
    <source>
        <dbReference type="ARBA" id="ARBA00022544"/>
    </source>
</evidence>
<evidence type="ECO:0000256" key="1">
    <source>
        <dbReference type="ARBA" id="ARBA00004141"/>
    </source>
</evidence>
<feature type="transmembrane region" description="Helical" evidence="8">
    <location>
        <begin position="210"/>
        <end position="231"/>
    </location>
</feature>
<protein>
    <submittedName>
        <fullName evidence="9">Spore germination protein KB</fullName>
    </submittedName>
</protein>
<keyword evidence="3" id="KW-0813">Transport</keyword>
<dbReference type="PANTHER" id="PTHR34975:SF2">
    <property type="entry name" value="SPORE GERMINATION PROTEIN A2"/>
    <property type="match status" value="1"/>
</dbReference>
<dbReference type="Proteomes" id="UP000246635">
    <property type="component" value="Unassembled WGS sequence"/>
</dbReference>
<feature type="transmembrane region" description="Helical" evidence="8">
    <location>
        <begin position="175"/>
        <end position="198"/>
    </location>
</feature>
<evidence type="ECO:0000256" key="2">
    <source>
        <dbReference type="ARBA" id="ARBA00007998"/>
    </source>
</evidence>
<gene>
    <name evidence="9" type="ORF">DFQ01_10651</name>
</gene>
<sequence length="360" mass="40016">MQLAIMLLPTILATSILSVPSITMHYAGHDMWLSPIWGSLVGFIVIGISLGIYRLYPNMTIIQSSVKILGWLPGKVFGLAYLVYLPHLTGLIIREYGEFIVNNALPRTPLFIVMGTMVIVCSLNVRLGIEVVGRTSQIFVTIITALLLLTFLLLMKELKPEELLPVFEDGVLPSFLGSIAPAAWLSEYMVIAFLLPYVNHKRQLGKVMMGSLLFTTAIMIVTNLVCLFLIGDITDSFAFPMLIAARYITIADFLQHIEAVIIAVWIFGIFVKISVFLYIFATTTAEWFGLDDYKPVVAPLSFLCLAYSYWVVTGQSDVAKLLSVSGNLYTLLFLFCFPALLYGCALLRKLWNVSMKGRGA</sequence>
<feature type="transmembrane region" description="Helical" evidence="8">
    <location>
        <begin position="34"/>
        <end position="56"/>
    </location>
</feature>
<keyword evidence="6 8" id="KW-1133">Transmembrane helix</keyword>
<accession>A0A2V2YX54</accession>
<organism evidence="9 10">
    <name type="scientific">Paenibacillus cellulosilyticus</name>
    <dbReference type="NCBI Taxonomy" id="375489"/>
    <lineage>
        <taxon>Bacteria</taxon>
        <taxon>Bacillati</taxon>
        <taxon>Bacillota</taxon>
        <taxon>Bacilli</taxon>
        <taxon>Bacillales</taxon>
        <taxon>Paenibacillaceae</taxon>
        <taxon>Paenibacillus</taxon>
    </lineage>
</organism>
<evidence type="ECO:0000256" key="3">
    <source>
        <dbReference type="ARBA" id="ARBA00022448"/>
    </source>
</evidence>
<dbReference type="InterPro" id="IPR004761">
    <property type="entry name" value="Spore_GerAB"/>
</dbReference>
<feature type="transmembrane region" description="Helical" evidence="8">
    <location>
        <begin position="328"/>
        <end position="347"/>
    </location>
</feature>
<comment type="subcellular location">
    <subcellularLocation>
        <location evidence="1">Membrane</location>
        <topology evidence="1">Multi-pass membrane protein</topology>
    </subcellularLocation>
</comment>
<feature type="transmembrane region" description="Helical" evidence="8">
    <location>
        <begin position="68"/>
        <end position="88"/>
    </location>
</feature>
<feature type="transmembrane region" description="Helical" evidence="8">
    <location>
        <begin position="261"/>
        <end position="281"/>
    </location>
</feature>
<comment type="caution">
    <text evidence="9">The sequence shown here is derived from an EMBL/GenBank/DDBJ whole genome shotgun (WGS) entry which is preliminary data.</text>
</comment>
<dbReference type="RefSeq" id="WP_110043887.1">
    <property type="nucleotide sequence ID" value="NZ_CP054612.1"/>
</dbReference>
<dbReference type="EMBL" id="QGTQ01000006">
    <property type="protein sequence ID" value="PWW04768.1"/>
    <property type="molecule type" value="Genomic_DNA"/>
</dbReference>
<dbReference type="GO" id="GO:0009847">
    <property type="term" value="P:spore germination"/>
    <property type="evidence" value="ECO:0007669"/>
    <property type="project" value="InterPro"/>
</dbReference>
<dbReference type="OrthoDB" id="2078716at2"/>
<dbReference type="NCBIfam" id="TIGR00912">
    <property type="entry name" value="2A0309"/>
    <property type="match status" value="1"/>
</dbReference>
<keyword evidence="7 8" id="KW-0472">Membrane</keyword>
<evidence type="ECO:0000256" key="6">
    <source>
        <dbReference type="ARBA" id="ARBA00022989"/>
    </source>
</evidence>
<feature type="transmembrane region" description="Helical" evidence="8">
    <location>
        <begin position="137"/>
        <end position="155"/>
    </location>
</feature>
<keyword evidence="5 8" id="KW-0812">Transmembrane</keyword>
<dbReference type="GO" id="GO:0016020">
    <property type="term" value="C:membrane"/>
    <property type="evidence" value="ECO:0007669"/>
    <property type="project" value="UniProtKB-SubCell"/>
</dbReference>
<reference evidence="9 10" key="1">
    <citation type="submission" date="2018-05" db="EMBL/GenBank/DDBJ databases">
        <title>Genomic Encyclopedia of Type Strains, Phase III (KMG-III): the genomes of soil and plant-associated and newly described type strains.</title>
        <authorList>
            <person name="Whitman W."/>
        </authorList>
    </citation>
    <scope>NUCLEOTIDE SEQUENCE [LARGE SCALE GENOMIC DNA]</scope>
    <source>
        <strain evidence="9 10">CECT 5696</strain>
    </source>
</reference>
<dbReference type="AlphaFoldDB" id="A0A2V2YX54"/>
<evidence type="ECO:0000256" key="8">
    <source>
        <dbReference type="SAM" id="Phobius"/>
    </source>
</evidence>
<evidence type="ECO:0000256" key="7">
    <source>
        <dbReference type="ARBA" id="ARBA00023136"/>
    </source>
</evidence>
<keyword evidence="4" id="KW-0309">Germination</keyword>
<evidence type="ECO:0000313" key="9">
    <source>
        <dbReference type="EMBL" id="PWW04768.1"/>
    </source>
</evidence>
<comment type="similarity">
    <text evidence="2">Belongs to the amino acid-polyamine-organocation (APC) superfamily. Spore germination protein (SGP) (TC 2.A.3.9) family.</text>
</comment>
<dbReference type="Gene3D" id="1.20.1740.10">
    <property type="entry name" value="Amino acid/polyamine transporter I"/>
    <property type="match status" value="1"/>
</dbReference>
<dbReference type="Pfam" id="PF03845">
    <property type="entry name" value="Spore_permease"/>
    <property type="match status" value="1"/>
</dbReference>